<comment type="caution">
    <text evidence="1">The sequence shown here is derived from an EMBL/GenBank/DDBJ whole genome shotgun (WGS) entry which is preliminary data.</text>
</comment>
<evidence type="ECO:0000313" key="1">
    <source>
        <dbReference type="EMBL" id="KAJ4706111.1"/>
    </source>
</evidence>
<accession>A0ACC1X3W2</accession>
<name>A0ACC1X3W2_MELAZ</name>
<reference evidence="1 2" key="1">
    <citation type="journal article" date="2023" name="Science">
        <title>Complex scaffold remodeling in plant triterpene biosynthesis.</title>
        <authorList>
            <person name="De La Pena R."/>
            <person name="Hodgson H."/>
            <person name="Liu J.C."/>
            <person name="Stephenson M.J."/>
            <person name="Martin A.C."/>
            <person name="Owen C."/>
            <person name="Harkess A."/>
            <person name="Leebens-Mack J."/>
            <person name="Jimenez L.E."/>
            <person name="Osbourn A."/>
            <person name="Sattely E.S."/>
        </authorList>
    </citation>
    <scope>NUCLEOTIDE SEQUENCE [LARGE SCALE GENOMIC DNA]</scope>
    <source>
        <strain evidence="2">cv. JPN11</strain>
        <tissue evidence="1">Leaf</tissue>
    </source>
</reference>
<protein>
    <submittedName>
        <fullName evidence="1">Protein HOTHEAD-like</fullName>
    </submittedName>
</protein>
<sequence length="577" mass="64009">MGLECWRFRLPLVLAVIFLSNLFCFSEKAPYYTFVKEASSAPPISFYDYIIIGGGTSGCPLAATLSQKAKVLLLERGVSPYENPNITDIGNFATTLSDTSRRSPSQQFVSEDGVYNARARVLGGGSVLNAGFYTRASSRYVHEVGWSEALVNHSYQWVEKKVAFEPPMLQWQSAVRDGLLEVGVMPYNGFTYDHIYGTKVGGTIFDRDGHRHTAADLLEYANPEKITVYLHATVQRILFTRNDKQKLTATCVTFNDEVGLRHRACLTNKKKNEVIVSAGALGSPQLLMLSGIGPAKQLREHGIEVLVDQPMVGQGMSDNPMNALFIPSPLPVEVSLIQVVGIARCDSYIETASGLSFAYSWAQRLSEDDGLFLNQSGQSSMVTPETVANAVETVQSFVNGTLRAGVIVEKIMGPVSTGHLELRSMNADDNPSVTFNYFQEPEDLRRCVQGMRTIIDVVNSRALSKFRYPDMSVQGLINLMVNIPTNLRPRHVSSAISLEQFCRDTVMTIWHYHGGCQVGRVVDRDYRVYGVDALRVVDGSTFYNSPGTNPQATVMMLGRYMGLKILHERDRLSYEKN</sequence>
<dbReference type="EMBL" id="CM051404">
    <property type="protein sequence ID" value="KAJ4706111.1"/>
    <property type="molecule type" value="Genomic_DNA"/>
</dbReference>
<gene>
    <name evidence="1" type="ORF">OWV82_019803</name>
</gene>
<dbReference type="Proteomes" id="UP001164539">
    <property type="component" value="Chromosome 11"/>
</dbReference>
<keyword evidence="2" id="KW-1185">Reference proteome</keyword>
<proteinExistence type="predicted"/>
<organism evidence="1 2">
    <name type="scientific">Melia azedarach</name>
    <name type="common">Chinaberry tree</name>
    <dbReference type="NCBI Taxonomy" id="155640"/>
    <lineage>
        <taxon>Eukaryota</taxon>
        <taxon>Viridiplantae</taxon>
        <taxon>Streptophyta</taxon>
        <taxon>Embryophyta</taxon>
        <taxon>Tracheophyta</taxon>
        <taxon>Spermatophyta</taxon>
        <taxon>Magnoliopsida</taxon>
        <taxon>eudicotyledons</taxon>
        <taxon>Gunneridae</taxon>
        <taxon>Pentapetalae</taxon>
        <taxon>rosids</taxon>
        <taxon>malvids</taxon>
        <taxon>Sapindales</taxon>
        <taxon>Meliaceae</taxon>
        <taxon>Melia</taxon>
    </lineage>
</organism>
<evidence type="ECO:0000313" key="2">
    <source>
        <dbReference type="Proteomes" id="UP001164539"/>
    </source>
</evidence>